<protein>
    <submittedName>
        <fullName evidence="3">G3805 protein</fullName>
    </submittedName>
</protein>
<dbReference type="InterPro" id="IPR003121">
    <property type="entry name" value="SWIB_MDM2_domain"/>
</dbReference>
<dbReference type="PANTHER" id="PTHR13844">
    <property type="entry name" value="SWI/SNF-RELATED MATRIX-ASSOCIATED ACTIN-DEPENDENT REGULATOR OF CHROMATIN SUBFAMILY D"/>
    <property type="match status" value="1"/>
</dbReference>
<reference evidence="3 4" key="1">
    <citation type="submission" date="2024-06" db="EMBL/GenBank/DDBJ databases">
        <authorList>
            <person name="Kraege A."/>
            <person name="Thomma B."/>
        </authorList>
    </citation>
    <scope>NUCLEOTIDE SEQUENCE [LARGE SCALE GENOMIC DNA]</scope>
</reference>
<dbReference type="SMART" id="SM00151">
    <property type="entry name" value="SWIB"/>
    <property type="match status" value="1"/>
</dbReference>
<comment type="caution">
    <text evidence="3">The sequence shown here is derived from an EMBL/GenBank/DDBJ whole genome shotgun (WGS) entry which is preliminary data.</text>
</comment>
<feature type="region of interest" description="Disordered" evidence="1">
    <location>
        <begin position="1"/>
        <end position="69"/>
    </location>
</feature>
<dbReference type="Proteomes" id="UP001497392">
    <property type="component" value="Unassembled WGS sequence"/>
</dbReference>
<gene>
    <name evidence="3" type="primary">g3805</name>
    <name evidence="3" type="ORF">VP750_LOCUS3246</name>
</gene>
<dbReference type="CDD" id="cd10568">
    <property type="entry name" value="SWIB_like"/>
    <property type="match status" value="1"/>
</dbReference>
<proteinExistence type="predicted"/>
<dbReference type="Pfam" id="PF02201">
    <property type="entry name" value="SWIB"/>
    <property type="match status" value="1"/>
</dbReference>
<sequence length="459" mass="50422">MPAPRPVHPTLQGPMTGRPVYPQQTGPRPAGAAPNRVGASLDAYKAAESLPAQKRVKKRKGPDGTSLDRAGLELPESVLYTKVLDMDRQLDARLAQQRAHVAVLAGSSKKTLKTLRVFLQSRRHNAAPSPSGQASGPPSWEFEVSGRLIERAESEGTAPAPITPAPLPGSAAALSGQPVISGPRFSTLIRRLTIRLDPKQYPDDGVITWSKALHEGPAREKFSIRRQGKGEVGVRVEIEAEGEKEHHELAKPLAELLGMKHESRANVLQALFTYIHLHKLQAPSQANMVQCDAALNSIFGEKVIKMSSLSARVAPLLKPCPRPVLEYTIGVQYRARRQVYDIEVETSLSKPLEDQIPVVDGVLQNPEIQALDQEVAGLVKRVHEASRRRNFLLAFSQSPVDFINALIASQAKELRQLGNPSDPSNPHAPQVMLRSELFQARWVEDAVWRYLSRRAGFTV</sequence>
<evidence type="ECO:0000313" key="3">
    <source>
        <dbReference type="EMBL" id="CAL5221587.1"/>
    </source>
</evidence>
<accession>A0ABP1FU15</accession>
<dbReference type="InterPro" id="IPR019835">
    <property type="entry name" value="SWIB_domain"/>
</dbReference>
<dbReference type="InterPro" id="IPR036885">
    <property type="entry name" value="SWIB_MDM2_dom_sf"/>
</dbReference>
<organism evidence="3 4">
    <name type="scientific">Coccomyxa viridis</name>
    <dbReference type="NCBI Taxonomy" id="1274662"/>
    <lineage>
        <taxon>Eukaryota</taxon>
        <taxon>Viridiplantae</taxon>
        <taxon>Chlorophyta</taxon>
        <taxon>core chlorophytes</taxon>
        <taxon>Trebouxiophyceae</taxon>
        <taxon>Trebouxiophyceae incertae sedis</taxon>
        <taxon>Coccomyxaceae</taxon>
        <taxon>Coccomyxa</taxon>
    </lineage>
</organism>
<evidence type="ECO:0000259" key="2">
    <source>
        <dbReference type="PROSITE" id="PS51925"/>
    </source>
</evidence>
<keyword evidence="4" id="KW-1185">Reference proteome</keyword>
<dbReference type="SUPFAM" id="SSF47592">
    <property type="entry name" value="SWIB/MDM2 domain"/>
    <property type="match status" value="1"/>
</dbReference>
<dbReference type="Gene3D" id="1.10.245.10">
    <property type="entry name" value="SWIB/MDM2 domain"/>
    <property type="match status" value="1"/>
</dbReference>
<feature type="domain" description="DM2" evidence="2">
    <location>
        <begin position="242"/>
        <end position="319"/>
    </location>
</feature>
<dbReference type="EMBL" id="CAXHTA020000005">
    <property type="protein sequence ID" value="CAL5221587.1"/>
    <property type="molecule type" value="Genomic_DNA"/>
</dbReference>
<dbReference type="PROSITE" id="PS51925">
    <property type="entry name" value="SWIB_MDM2"/>
    <property type="match status" value="1"/>
</dbReference>
<name>A0ABP1FU15_9CHLO</name>
<evidence type="ECO:0000313" key="4">
    <source>
        <dbReference type="Proteomes" id="UP001497392"/>
    </source>
</evidence>
<evidence type="ECO:0000256" key="1">
    <source>
        <dbReference type="SAM" id="MobiDB-lite"/>
    </source>
</evidence>